<organism evidence="1 2">
    <name type="scientific">Candidatus Hakubella thermalkaliphila</name>
    <dbReference type="NCBI Taxonomy" id="2754717"/>
    <lineage>
        <taxon>Bacteria</taxon>
        <taxon>Bacillati</taxon>
        <taxon>Actinomycetota</taxon>
        <taxon>Actinomycetota incertae sedis</taxon>
        <taxon>Candidatus Hakubellales</taxon>
        <taxon>Candidatus Hakubellaceae</taxon>
        <taxon>Candidatus Hakubella</taxon>
    </lineage>
</organism>
<reference evidence="1 2" key="1">
    <citation type="journal article" date="2020" name="Front. Microbiol.">
        <title>Single-cell genomics of novel Actinobacteria with the Wood-Ljungdahl pathway discovered in a serpentinizing system.</title>
        <authorList>
            <person name="Merino N."/>
            <person name="Kawai M."/>
            <person name="Boyd E.S."/>
            <person name="Colman D.R."/>
            <person name="McGlynn S.E."/>
            <person name="Nealson K.H."/>
            <person name="Kurokawa K."/>
            <person name="Hongoh Y."/>
        </authorList>
    </citation>
    <scope>NUCLEOTIDE SEQUENCE [LARGE SCALE GENOMIC DNA]</scope>
    <source>
        <strain evidence="1 2">S25</strain>
    </source>
</reference>
<sequence length="37" mass="4176">MITRIEHDLSMFVGLDEDALLAKLQKGRAFIGERGML</sequence>
<proteinExistence type="predicted"/>
<gene>
    <name evidence="1" type="ORF">HKBW3S25_00143</name>
</gene>
<evidence type="ECO:0000313" key="1">
    <source>
        <dbReference type="EMBL" id="GFP24706.1"/>
    </source>
</evidence>
<dbReference type="EMBL" id="BLRX01000008">
    <property type="protein sequence ID" value="GFP24706.1"/>
    <property type="molecule type" value="Genomic_DNA"/>
</dbReference>
<dbReference type="Proteomes" id="UP000543224">
    <property type="component" value="Unassembled WGS sequence"/>
</dbReference>
<protein>
    <submittedName>
        <fullName evidence="1">Uncharacterized protein</fullName>
    </submittedName>
</protein>
<dbReference type="AlphaFoldDB" id="A0A6V8P1Q6"/>
<name>A0A6V8P1Q6_9ACTN</name>
<evidence type="ECO:0000313" key="2">
    <source>
        <dbReference type="Proteomes" id="UP000543224"/>
    </source>
</evidence>
<comment type="caution">
    <text evidence="1">The sequence shown here is derived from an EMBL/GenBank/DDBJ whole genome shotgun (WGS) entry which is preliminary data.</text>
</comment>
<accession>A0A6V8P1Q6</accession>